<feature type="compositionally biased region" description="Basic and acidic residues" evidence="1">
    <location>
        <begin position="113"/>
        <end position="132"/>
    </location>
</feature>
<evidence type="ECO:0000256" key="2">
    <source>
        <dbReference type="SAM" id="SignalP"/>
    </source>
</evidence>
<keyword evidence="2" id="KW-0732">Signal</keyword>
<feature type="chain" id="PRO_5047215864" evidence="2">
    <location>
        <begin position="23"/>
        <end position="153"/>
    </location>
</feature>
<keyword evidence="4" id="KW-1185">Reference proteome</keyword>
<evidence type="ECO:0000256" key="1">
    <source>
        <dbReference type="SAM" id="MobiDB-lite"/>
    </source>
</evidence>
<feature type="region of interest" description="Disordered" evidence="1">
    <location>
        <begin position="111"/>
        <end position="132"/>
    </location>
</feature>
<reference evidence="3 4" key="1">
    <citation type="submission" date="2022-11" db="EMBL/GenBank/DDBJ databases">
        <title>Minimal conservation of predation-associated metabolite biosynthetic gene clusters underscores biosynthetic potential of Myxococcota including descriptions for ten novel species: Archangium lansinium sp. nov., Myxococcus landrumus sp. nov., Nannocystis bai.</title>
        <authorList>
            <person name="Ahearne A."/>
            <person name="Stevens C."/>
            <person name="Phillips K."/>
        </authorList>
    </citation>
    <scope>NUCLEOTIDE SEQUENCE [LARGE SCALE GENOMIC DNA]</scope>
    <source>
        <strain evidence="3 4">MIWBW</strain>
    </source>
</reference>
<gene>
    <name evidence="3" type="ORF">OV287_43745</name>
</gene>
<name>A0ABT4AI89_9BACT</name>
<proteinExistence type="predicted"/>
<protein>
    <submittedName>
        <fullName evidence="3">Uncharacterized protein</fullName>
    </submittedName>
</protein>
<evidence type="ECO:0000313" key="4">
    <source>
        <dbReference type="Proteomes" id="UP001207654"/>
    </source>
</evidence>
<accession>A0ABT4AI89</accession>
<dbReference type="Proteomes" id="UP001207654">
    <property type="component" value="Unassembled WGS sequence"/>
</dbReference>
<organism evidence="3 4">
    <name type="scientific">Archangium lansingense</name>
    <dbReference type="NCBI Taxonomy" id="2995310"/>
    <lineage>
        <taxon>Bacteria</taxon>
        <taxon>Pseudomonadati</taxon>
        <taxon>Myxococcota</taxon>
        <taxon>Myxococcia</taxon>
        <taxon>Myxococcales</taxon>
        <taxon>Cystobacterineae</taxon>
        <taxon>Archangiaceae</taxon>
        <taxon>Archangium</taxon>
    </lineage>
</organism>
<dbReference type="RefSeq" id="WP_267539990.1">
    <property type="nucleotide sequence ID" value="NZ_JAPNKA010000001.1"/>
</dbReference>
<dbReference type="EMBL" id="JAPNKA010000001">
    <property type="protein sequence ID" value="MCY1081390.1"/>
    <property type="molecule type" value="Genomic_DNA"/>
</dbReference>
<evidence type="ECO:0000313" key="3">
    <source>
        <dbReference type="EMBL" id="MCY1081390.1"/>
    </source>
</evidence>
<comment type="caution">
    <text evidence="3">The sequence shown here is derived from an EMBL/GenBank/DDBJ whole genome shotgun (WGS) entry which is preliminary data.</text>
</comment>
<sequence length="153" mass="16925">MRANPWSRILVALCFFSFTVQASPPPSHESGTRVAIRLPEASGELPEPEKMVEPLMVDGGERQVRMMRRKSPGTQELTMELWGSTVPQVDIPQALRDAFPVLASADIQVSTLDPKDRPKPHGEGKLERELHGEKGTVVKKVVKIIKKEQAPAP</sequence>
<feature type="signal peptide" evidence="2">
    <location>
        <begin position="1"/>
        <end position="22"/>
    </location>
</feature>